<comment type="caution">
    <text evidence="2">The sequence shown here is derived from an EMBL/GenBank/DDBJ whole genome shotgun (WGS) entry which is preliminary data.</text>
</comment>
<dbReference type="EMBL" id="JAAKZV010000112">
    <property type="protein sequence ID" value="NGN66832.1"/>
    <property type="molecule type" value="Genomic_DNA"/>
</dbReference>
<gene>
    <name evidence="2" type="ORF">G5C51_23365</name>
</gene>
<proteinExistence type="predicted"/>
<keyword evidence="1" id="KW-0812">Transmembrane</keyword>
<dbReference type="InterPro" id="IPR021449">
    <property type="entry name" value="DUF3099"/>
</dbReference>
<name>A0A6G4U495_9ACTN</name>
<protein>
    <submittedName>
        <fullName evidence="2">DUF3099 domain-containing protein</fullName>
    </submittedName>
</protein>
<keyword evidence="3" id="KW-1185">Reference proteome</keyword>
<reference evidence="2 3" key="1">
    <citation type="submission" date="2020-02" db="EMBL/GenBank/DDBJ databases">
        <title>Whole-genome analyses of novel actinobacteria.</title>
        <authorList>
            <person name="Sahin N."/>
        </authorList>
    </citation>
    <scope>NUCLEOTIDE SEQUENCE [LARGE SCALE GENOMIC DNA]</scope>
    <source>
        <strain evidence="2 3">A7024</strain>
    </source>
</reference>
<dbReference type="Proteomes" id="UP000481583">
    <property type="component" value="Unassembled WGS sequence"/>
</dbReference>
<evidence type="ECO:0000313" key="3">
    <source>
        <dbReference type="Proteomes" id="UP000481583"/>
    </source>
</evidence>
<feature type="transmembrane region" description="Helical" evidence="1">
    <location>
        <begin position="46"/>
        <end position="65"/>
    </location>
</feature>
<feature type="transmembrane region" description="Helical" evidence="1">
    <location>
        <begin position="21"/>
        <end position="40"/>
    </location>
</feature>
<evidence type="ECO:0000313" key="2">
    <source>
        <dbReference type="EMBL" id="NGN66832.1"/>
    </source>
</evidence>
<keyword evidence="1" id="KW-0472">Membrane</keyword>
<dbReference type="RefSeq" id="WP_165240137.1">
    <property type="nucleotide sequence ID" value="NZ_JAAKZV010000112.1"/>
</dbReference>
<sequence length="78" mass="9077">MRGFDLDPRVPRSQYRRRRRYFVLMGTAVGLFAVAGFFVYRWSVPLAVAMCVVAALIPPLAAITGNRWEKDDKWWDEL</sequence>
<dbReference type="AlphaFoldDB" id="A0A6G4U495"/>
<dbReference type="Pfam" id="PF11298">
    <property type="entry name" value="DUF3099"/>
    <property type="match status" value="1"/>
</dbReference>
<keyword evidence="1" id="KW-1133">Transmembrane helix</keyword>
<evidence type="ECO:0000256" key="1">
    <source>
        <dbReference type="SAM" id="Phobius"/>
    </source>
</evidence>
<organism evidence="2 3">
    <name type="scientific">Streptomyces coryli</name>
    <dbReference type="NCBI Taxonomy" id="1128680"/>
    <lineage>
        <taxon>Bacteria</taxon>
        <taxon>Bacillati</taxon>
        <taxon>Actinomycetota</taxon>
        <taxon>Actinomycetes</taxon>
        <taxon>Kitasatosporales</taxon>
        <taxon>Streptomycetaceae</taxon>
        <taxon>Streptomyces</taxon>
    </lineage>
</organism>
<accession>A0A6G4U495</accession>